<evidence type="ECO:0000313" key="2">
    <source>
        <dbReference type="EMBL" id="GIX73334.1"/>
    </source>
</evidence>
<dbReference type="EMBL" id="BPLR01002403">
    <property type="protein sequence ID" value="GIX73334.1"/>
    <property type="molecule type" value="Genomic_DNA"/>
</dbReference>
<feature type="region of interest" description="Disordered" evidence="1">
    <location>
        <begin position="10"/>
        <end position="36"/>
    </location>
</feature>
<accession>A0AAV4MR83</accession>
<dbReference type="AlphaFoldDB" id="A0AAV4MR83"/>
<sequence>MPSPEVRLLRGAGTAKLETPPSWYHKSRGSVAHRQPSPQPVAVVRWLNPENLSLRSGDQLKRLLIVELPVRILTVAVIRESQAQFILVPRSRTAKQKWHHKIQR</sequence>
<organism evidence="2 3">
    <name type="scientific">Caerostris extrusa</name>
    <name type="common">Bark spider</name>
    <name type="synonym">Caerostris bankana</name>
    <dbReference type="NCBI Taxonomy" id="172846"/>
    <lineage>
        <taxon>Eukaryota</taxon>
        <taxon>Metazoa</taxon>
        <taxon>Ecdysozoa</taxon>
        <taxon>Arthropoda</taxon>
        <taxon>Chelicerata</taxon>
        <taxon>Arachnida</taxon>
        <taxon>Araneae</taxon>
        <taxon>Araneomorphae</taxon>
        <taxon>Entelegynae</taxon>
        <taxon>Araneoidea</taxon>
        <taxon>Araneidae</taxon>
        <taxon>Caerostris</taxon>
    </lineage>
</organism>
<dbReference type="Proteomes" id="UP001054945">
    <property type="component" value="Unassembled WGS sequence"/>
</dbReference>
<proteinExistence type="predicted"/>
<comment type="caution">
    <text evidence="2">The sequence shown here is derived from an EMBL/GenBank/DDBJ whole genome shotgun (WGS) entry which is preliminary data.</text>
</comment>
<evidence type="ECO:0000256" key="1">
    <source>
        <dbReference type="SAM" id="MobiDB-lite"/>
    </source>
</evidence>
<evidence type="ECO:0000313" key="3">
    <source>
        <dbReference type="Proteomes" id="UP001054945"/>
    </source>
</evidence>
<name>A0AAV4MR83_CAEEX</name>
<gene>
    <name evidence="2" type="ORF">CEXT_601671</name>
</gene>
<keyword evidence="3" id="KW-1185">Reference proteome</keyword>
<reference evidence="2 3" key="1">
    <citation type="submission" date="2021-06" db="EMBL/GenBank/DDBJ databases">
        <title>Caerostris extrusa draft genome.</title>
        <authorList>
            <person name="Kono N."/>
            <person name="Arakawa K."/>
        </authorList>
    </citation>
    <scope>NUCLEOTIDE SEQUENCE [LARGE SCALE GENOMIC DNA]</scope>
</reference>
<protein>
    <submittedName>
        <fullName evidence="2">Uncharacterized protein</fullName>
    </submittedName>
</protein>